<dbReference type="InterPro" id="IPR041698">
    <property type="entry name" value="Methyltransf_25"/>
</dbReference>
<proteinExistence type="predicted"/>
<protein>
    <submittedName>
        <fullName evidence="4">Methyltransferase</fullName>
    </submittedName>
</protein>
<dbReference type="InterPro" id="IPR029063">
    <property type="entry name" value="SAM-dependent_MTases_sf"/>
</dbReference>
<reference evidence="4 5" key="1">
    <citation type="submission" date="2019-07" db="EMBL/GenBank/DDBJ databases">
        <title>Whole genome shotgun sequence of Cellulomonas terrae NBRC 100819.</title>
        <authorList>
            <person name="Hosoyama A."/>
            <person name="Uohara A."/>
            <person name="Ohji S."/>
            <person name="Ichikawa N."/>
        </authorList>
    </citation>
    <scope>NUCLEOTIDE SEQUENCE [LARGE SCALE GENOMIC DNA]</scope>
    <source>
        <strain evidence="4 5">NBRC 100819</strain>
    </source>
</reference>
<dbReference type="OrthoDB" id="9805171at2"/>
<accession>A0A511JKS6</accession>
<sequence length="211" mass="22587">MTGWLADARASYDTVAESYARAVTLDAFPVVRGVLALFAERARAAGGPVVDVGCGPGHVTAYLRDLGLDAVGIDLSPEMIRLARRDHPGLRFEVGSMTDLDVPDGSAGGALAWYSTIHVPDDELPAVAAHLHRVLRPGGVAMLGFHVGDRSTLKTEGYGGHPMRVHVHRRPVERVAGWLRDAGFVIEAHLLIDPDAEVPGGVVLARREPQR</sequence>
<evidence type="ECO:0000256" key="1">
    <source>
        <dbReference type="ARBA" id="ARBA00022603"/>
    </source>
</evidence>
<comment type="caution">
    <text evidence="4">The sequence shown here is derived from an EMBL/GenBank/DDBJ whole genome shotgun (WGS) entry which is preliminary data.</text>
</comment>
<dbReference type="SUPFAM" id="SSF53335">
    <property type="entry name" value="S-adenosyl-L-methionine-dependent methyltransferases"/>
    <property type="match status" value="1"/>
</dbReference>
<dbReference type="RefSeq" id="WP_146845770.1">
    <property type="nucleotide sequence ID" value="NZ_BJWH01000007.1"/>
</dbReference>
<name>A0A511JKS6_9CELL</name>
<dbReference type="PANTHER" id="PTHR43861:SF1">
    <property type="entry name" value="TRANS-ACONITATE 2-METHYLTRANSFERASE"/>
    <property type="match status" value="1"/>
</dbReference>
<dbReference type="CDD" id="cd02440">
    <property type="entry name" value="AdoMet_MTases"/>
    <property type="match status" value="1"/>
</dbReference>
<gene>
    <name evidence="4" type="ORF">CTE05_17900</name>
</gene>
<keyword evidence="5" id="KW-1185">Reference proteome</keyword>
<evidence type="ECO:0000313" key="5">
    <source>
        <dbReference type="Proteomes" id="UP000321049"/>
    </source>
</evidence>
<dbReference type="EMBL" id="BJWH01000007">
    <property type="protein sequence ID" value="GEL98243.1"/>
    <property type="molecule type" value="Genomic_DNA"/>
</dbReference>
<evidence type="ECO:0000256" key="2">
    <source>
        <dbReference type="ARBA" id="ARBA00022679"/>
    </source>
</evidence>
<organism evidence="4 5">
    <name type="scientific">Cellulomonas terrae</name>
    <dbReference type="NCBI Taxonomy" id="311234"/>
    <lineage>
        <taxon>Bacteria</taxon>
        <taxon>Bacillati</taxon>
        <taxon>Actinomycetota</taxon>
        <taxon>Actinomycetes</taxon>
        <taxon>Micrococcales</taxon>
        <taxon>Cellulomonadaceae</taxon>
        <taxon>Cellulomonas</taxon>
    </lineage>
</organism>
<dbReference type="Proteomes" id="UP000321049">
    <property type="component" value="Unassembled WGS sequence"/>
</dbReference>
<feature type="domain" description="Methyltransferase" evidence="3">
    <location>
        <begin position="49"/>
        <end position="139"/>
    </location>
</feature>
<dbReference type="Pfam" id="PF13649">
    <property type="entry name" value="Methyltransf_25"/>
    <property type="match status" value="1"/>
</dbReference>
<evidence type="ECO:0000259" key="3">
    <source>
        <dbReference type="Pfam" id="PF13649"/>
    </source>
</evidence>
<keyword evidence="2 4" id="KW-0808">Transferase</keyword>
<dbReference type="Gene3D" id="3.40.50.150">
    <property type="entry name" value="Vaccinia Virus protein VP39"/>
    <property type="match status" value="1"/>
</dbReference>
<dbReference type="GO" id="GO:0008168">
    <property type="term" value="F:methyltransferase activity"/>
    <property type="evidence" value="ECO:0007669"/>
    <property type="project" value="UniProtKB-KW"/>
</dbReference>
<dbReference type="AlphaFoldDB" id="A0A511JKS6"/>
<evidence type="ECO:0000313" key="4">
    <source>
        <dbReference type="EMBL" id="GEL98243.1"/>
    </source>
</evidence>
<keyword evidence="1 4" id="KW-0489">Methyltransferase</keyword>
<dbReference type="PANTHER" id="PTHR43861">
    <property type="entry name" value="TRANS-ACONITATE 2-METHYLTRANSFERASE-RELATED"/>
    <property type="match status" value="1"/>
</dbReference>
<dbReference type="GO" id="GO:0032259">
    <property type="term" value="P:methylation"/>
    <property type="evidence" value="ECO:0007669"/>
    <property type="project" value="UniProtKB-KW"/>
</dbReference>